<dbReference type="Gene3D" id="3.40.50.720">
    <property type="entry name" value="NAD(P)-binding Rossmann-like Domain"/>
    <property type="match status" value="1"/>
</dbReference>
<dbReference type="InParanoid" id="A0A1E7FYH7"/>
<dbReference type="PANTHER" id="PTHR10366:SF564">
    <property type="entry name" value="STEROL-4-ALPHA-CARBOXYLATE 3-DEHYDROGENASE, DECARBOXYLATING"/>
    <property type="match status" value="1"/>
</dbReference>
<comment type="similarity">
    <text evidence="2">Belongs to the NAD(P)-dependent epimerase/dehydratase family. Dihydroflavonol-4-reductase subfamily.</text>
</comment>
<dbReference type="InterPro" id="IPR050425">
    <property type="entry name" value="NAD(P)_dehydrat-like"/>
</dbReference>
<dbReference type="InterPro" id="IPR001509">
    <property type="entry name" value="Epimerase_deHydtase"/>
</dbReference>
<dbReference type="PANTHER" id="PTHR10366">
    <property type="entry name" value="NAD DEPENDENT EPIMERASE/DEHYDRATASE"/>
    <property type="match status" value="1"/>
</dbReference>
<feature type="domain" description="NAD-dependent epimerase/dehydratase" evidence="3">
    <location>
        <begin position="6"/>
        <end position="138"/>
    </location>
</feature>
<dbReference type="GO" id="GO:0016616">
    <property type="term" value="F:oxidoreductase activity, acting on the CH-OH group of donors, NAD or NADP as acceptor"/>
    <property type="evidence" value="ECO:0007669"/>
    <property type="project" value="TreeGrafter"/>
</dbReference>
<sequence length="155" mass="16344">MSGKKVAVTGANGFVGSHIVIALLEGGYDVVGVVRDPSNIDKTKFLQDEADKLKGNDTSSGNLSFKSGDLFISGSYDDAFNDCFGVVHTAAIVQLGHVDNAEEKVVKPAVQGTMNVLSSIKKNSNTIKRFLNISSVAAIISVDKPIGHVFVSLSM</sequence>
<accession>A0A1E7FYH7</accession>
<evidence type="ECO:0000256" key="2">
    <source>
        <dbReference type="ARBA" id="ARBA00023445"/>
    </source>
</evidence>
<dbReference type="SUPFAM" id="SSF51735">
    <property type="entry name" value="NAD(P)-binding Rossmann-fold domains"/>
    <property type="match status" value="1"/>
</dbReference>
<keyword evidence="1" id="KW-0560">Oxidoreductase</keyword>
<proteinExistence type="inferred from homology"/>
<keyword evidence="5" id="KW-1185">Reference proteome</keyword>
<dbReference type="InterPro" id="IPR036291">
    <property type="entry name" value="NAD(P)-bd_dom_sf"/>
</dbReference>
<protein>
    <submittedName>
        <fullName evidence="4">NAD(P)-binding protein</fullName>
    </submittedName>
</protein>
<name>A0A1E7FYH7_9STRA</name>
<dbReference type="KEGG" id="fcy:FRACYDRAFT_216298"/>
<evidence type="ECO:0000256" key="1">
    <source>
        <dbReference type="ARBA" id="ARBA00023002"/>
    </source>
</evidence>
<dbReference type="Proteomes" id="UP000095751">
    <property type="component" value="Unassembled WGS sequence"/>
</dbReference>
<dbReference type="OrthoDB" id="2735536at2759"/>
<dbReference type="AlphaFoldDB" id="A0A1E7FYH7"/>
<gene>
    <name evidence="4" type="ORF">FRACYDRAFT_216298</name>
</gene>
<evidence type="ECO:0000313" key="4">
    <source>
        <dbReference type="EMBL" id="OEU23200.1"/>
    </source>
</evidence>
<dbReference type="EMBL" id="KV784353">
    <property type="protein sequence ID" value="OEU23200.1"/>
    <property type="molecule type" value="Genomic_DNA"/>
</dbReference>
<organism evidence="4 5">
    <name type="scientific">Fragilariopsis cylindrus CCMP1102</name>
    <dbReference type="NCBI Taxonomy" id="635003"/>
    <lineage>
        <taxon>Eukaryota</taxon>
        <taxon>Sar</taxon>
        <taxon>Stramenopiles</taxon>
        <taxon>Ochrophyta</taxon>
        <taxon>Bacillariophyta</taxon>
        <taxon>Bacillariophyceae</taxon>
        <taxon>Bacillariophycidae</taxon>
        <taxon>Bacillariales</taxon>
        <taxon>Bacillariaceae</taxon>
        <taxon>Fragilariopsis</taxon>
    </lineage>
</organism>
<dbReference type="Pfam" id="PF01370">
    <property type="entry name" value="Epimerase"/>
    <property type="match status" value="1"/>
</dbReference>
<evidence type="ECO:0000313" key="5">
    <source>
        <dbReference type="Proteomes" id="UP000095751"/>
    </source>
</evidence>
<evidence type="ECO:0000259" key="3">
    <source>
        <dbReference type="Pfam" id="PF01370"/>
    </source>
</evidence>
<reference evidence="4 5" key="1">
    <citation type="submission" date="2016-09" db="EMBL/GenBank/DDBJ databases">
        <title>Extensive genetic diversity and differential bi-allelic expression allows diatom success in the polar Southern Ocean.</title>
        <authorList>
            <consortium name="DOE Joint Genome Institute"/>
            <person name="Mock T."/>
            <person name="Otillar R.P."/>
            <person name="Strauss J."/>
            <person name="Dupont C."/>
            <person name="Frickenhaus S."/>
            <person name="Maumus F."/>
            <person name="Mcmullan M."/>
            <person name="Sanges R."/>
            <person name="Schmutz J."/>
            <person name="Toseland A."/>
            <person name="Valas R."/>
            <person name="Veluchamy A."/>
            <person name="Ward B.J."/>
            <person name="Allen A."/>
            <person name="Barry K."/>
            <person name="Falciatore A."/>
            <person name="Ferrante M."/>
            <person name="Fortunato A.E."/>
            <person name="Gloeckner G."/>
            <person name="Gruber A."/>
            <person name="Hipkin R."/>
            <person name="Janech M."/>
            <person name="Kroth P."/>
            <person name="Leese F."/>
            <person name="Lindquist E."/>
            <person name="Lyon B.R."/>
            <person name="Martin J."/>
            <person name="Mayer C."/>
            <person name="Parker M."/>
            <person name="Quesneville H."/>
            <person name="Raymond J."/>
            <person name="Uhlig C."/>
            <person name="Valentin K.U."/>
            <person name="Worden A.Z."/>
            <person name="Armbrust E.V."/>
            <person name="Bowler C."/>
            <person name="Green B."/>
            <person name="Moulton V."/>
            <person name="Van Oosterhout C."/>
            <person name="Grigoriev I."/>
        </authorList>
    </citation>
    <scope>NUCLEOTIDE SEQUENCE [LARGE SCALE GENOMIC DNA]</scope>
    <source>
        <strain evidence="4 5">CCMP1102</strain>
    </source>
</reference>